<dbReference type="CDD" id="cd16320">
    <property type="entry name" value="MraZ_N"/>
    <property type="match status" value="1"/>
</dbReference>
<dbReference type="GO" id="GO:0005737">
    <property type="term" value="C:cytoplasm"/>
    <property type="evidence" value="ECO:0007669"/>
    <property type="project" value="UniProtKB-UniRule"/>
</dbReference>
<dbReference type="GO" id="GO:0003700">
    <property type="term" value="F:DNA-binding transcription factor activity"/>
    <property type="evidence" value="ECO:0007669"/>
    <property type="project" value="UniProtKB-UniRule"/>
</dbReference>
<name>A0A133Q9E5_9BACT</name>
<dbReference type="PANTHER" id="PTHR34701">
    <property type="entry name" value="TRANSCRIPTIONAL REGULATOR MRAZ"/>
    <property type="match status" value="1"/>
</dbReference>
<dbReference type="InterPro" id="IPR038619">
    <property type="entry name" value="MraZ_sf"/>
</dbReference>
<evidence type="ECO:0000256" key="3">
    <source>
        <dbReference type="ARBA" id="ARBA00022737"/>
    </source>
</evidence>
<evidence type="ECO:0000313" key="11">
    <source>
        <dbReference type="Proteomes" id="UP000070533"/>
    </source>
</evidence>
<evidence type="ECO:0000259" key="9">
    <source>
        <dbReference type="PROSITE" id="PS51740"/>
    </source>
</evidence>
<evidence type="ECO:0000256" key="5">
    <source>
        <dbReference type="ARBA" id="ARBA00023125"/>
    </source>
</evidence>
<dbReference type="Gene3D" id="3.40.1550.20">
    <property type="entry name" value="Transcriptional regulator MraZ domain"/>
    <property type="match status" value="1"/>
</dbReference>
<dbReference type="STRING" id="28128.HMPREF3226_01314"/>
<dbReference type="GO" id="GO:0000976">
    <property type="term" value="F:transcription cis-regulatory region binding"/>
    <property type="evidence" value="ECO:0007669"/>
    <property type="project" value="TreeGrafter"/>
</dbReference>
<dbReference type="InterPro" id="IPR035644">
    <property type="entry name" value="MraZ_C"/>
</dbReference>
<dbReference type="InterPro" id="IPR020603">
    <property type="entry name" value="MraZ_dom"/>
</dbReference>
<keyword evidence="5 7" id="KW-0238">DNA-binding</keyword>
<dbReference type="GO" id="GO:0009295">
    <property type="term" value="C:nucleoid"/>
    <property type="evidence" value="ECO:0007669"/>
    <property type="project" value="UniProtKB-SubCell"/>
</dbReference>
<keyword evidence="2 7" id="KW-0963">Cytoplasm</keyword>
<dbReference type="PROSITE" id="PS51740">
    <property type="entry name" value="SPOVT_ABRB"/>
    <property type="match status" value="2"/>
</dbReference>
<dbReference type="Proteomes" id="UP000070533">
    <property type="component" value="Unassembled WGS sequence"/>
</dbReference>
<keyword evidence="11" id="KW-1185">Reference proteome</keyword>
<dbReference type="PANTHER" id="PTHR34701:SF1">
    <property type="entry name" value="TRANSCRIPTIONAL REGULATOR MRAZ"/>
    <property type="match status" value="1"/>
</dbReference>
<protein>
    <recommendedName>
        <fullName evidence="1 7">Transcriptional regulator MraZ</fullName>
    </recommendedName>
</protein>
<comment type="similarity">
    <text evidence="7">Belongs to the MraZ family.</text>
</comment>
<dbReference type="InterPro" id="IPR035642">
    <property type="entry name" value="MraZ_N"/>
</dbReference>
<dbReference type="InterPro" id="IPR037914">
    <property type="entry name" value="SpoVT-AbrB_sf"/>
</dbReference>
<keyword evidence="4 7" id="KW-0805">Transcription regulation</keyword>
<dbReference type="GO" id="GO:2000143">
    <property type="term" value="P:negative regulation of DNA-templated transcription initiation"/>
    <property type="evidence" value="ECO:0007669"/>
    <property type="project" value="TreeGrafter"/>
</dbReference>
<evidence type="ECO:0000256" key="6">
    <source>
        <dbReference type="ARBA" id="ARBA00023163"/>
    </source>
</evidence>
<dbReference type="InterPro" id="IPR003444">
    <property type="entry name" value="MraZ"/>
</dbReference>
<dbReference type="HAMAP" id="MF_01008">
    <property type="entry name" value="MraZ"/>
    <property type="match status" value="1"/>
</dbReference>
<dbReference type="AlphaFoldDB" id="A0A133Q9E5"/>
<dbReference type="eggNOG" id="COG2001">
    <property type="taxonomic scope" value="Bacteria"/>
</dbReference>
<dbReference type="InterPro" id="IPR007159">
    <property type="entry name" value="SpoVT-AbrB_dom"/>
</dbReference>
<evidence type="ECO:0000256" key="8">
    <source>
        <dbReference type="SAM" id="MobiDB-lite"/>
    </source>
</evidence>
<comment type="subcellular location">
    <subcellularLocation>
        <location evidence="7">Cytoplasm</location>
        <location evidence="7">Nucleoid</location>
    </subcellularLocation>
</comment>
<proteinExistence type="inferred from homology"/>
<accession>A0A133Q9E5</accession>
<feature type="domain" description="SpoVT-AbrB" evidence="9">
    <location>
        <begin position="101"/>
        <end position="144"/>
    </location>
</feature>
<reference evidence="11" key="1">
    <citation type="submission" date="2016-01" db="EMBL/GenBank/DDBJ databases">
        <authorList>
            <person name="Mitreva M."/>
            <person name="Pepin K.H."/>
            <person name="Mihindukulasuriya K.A."/>
            <person name="Fulton R."/>
            <person name="Fronick C."/>
            <person name="O'Laughlin M."/>
            <person name="Miner T."/>
            <person name="Herter B."/>
            <person name="Rosa B.A."/>
            <person name="Cordes M."/>
            <person name="Tomlinson C."/>
            <person name="Wollam A."/>
            <person name="Palsikar V.B."/>
            <person name="Mardis E.R."/>
            <person name="Wilson R.K."/>
        </authorList>
    </citation>
    <scope>NUCLEOTIDE SEQUENCE [LARGE SCALE GENOMIC DNA]</scope>
    <source>
        <strain evidence="11">MJR7716</strain>
    </source>
</reference>
<evidence type="ECO:0000256" key="2">
    <source>
        <dbReference type="ARBA" id="ARBA00022490"/>
    </source>
</evidence>
<organism evidence="10 11">
    <name type="scientific">Prevotella corporis</name>
    <dbReference type="NCBI Taxonomy" id="28128"/>
    <lineage>
        <taxon>Bacteria</taxon>
        <taxon>Pseudomonadati</taxon>
        <taxon>Bacteroidota</taxon>
        <taxon>Bacteroidia</taxon>
        <taxon>Bacteroidales</taxon>
        <taxon>Prevotellaceae</taxon>
        <taxon>Prevotella</taxon>
    </lineage>
</organism>
<dbReference type="NCBIfam" id="NF001483">
    <property type="entry name" value="PRK00326.3-5"/>
    <property type="match status" value="1"/>
</dbReference>
<sequence>MWGKILNFEASLDNKEVHMRFLGSIEAKTDAKGRAFLPASFRKVLSTSNEESLILRKDVFQDCLVLYPESVWNNMLDCLRQKLNRWNKRDQMIYRQFVSDVEMITLDGNGRFLISKRYLRMANIEQHIKFIGMDDCIEIWNNDSRERFLDTEDFSKALEEAMSDTDTANSQNEEAKLSK</sequence>
<keyword evidence="6 7" id="KW-0804">Transcription</keyword>
<dbReference type="Pfam" id="PF02381">
    <property type="entry name" value="MraZ"/>
    <property type="match status" value="2"/>
</dbReference>
<feature type="region of interest" description="Disordered" evidence="8">
    <location>
        <begin position="160"/>
        <end position="179"/>
    </location>
</feature>
<feature type="domain" description="SpoVT-AbrB" evidence="9">
    <location>
        <begin position="24"/>
        <end position="71"/>
    </location>
</feature>
<dbReference type="SUPFAM" id="SSF89447">
    <property type="entry name" value="AbrB/MazE/MraZ-like"/>
    <property type="match status" value="1"/>
</dbReference>
<gene>
    <name evidence="7" type="primary">mraZ</name>
    <name evidence="10" type="ORF">HMPREF3226_01314</name>
</gene>
<comment type="subunit">
    <text evidence="7">Forms oligomers.</text>
</comment>
<dbReference type="PATRIC" id="fig|28128.5.peg.1338"/>
<evidence type="ECO:0000313" key="10">
    <source>
        <dbReference type="EMBL" id="KXA39479.1"/>
    </source>
</evidence>
<evidence type="ECO:0000256" key="1">
    <source>
        <dbReference type="ARBA" id="ARBA00013860"/>
    </source>
</evidence>
<evidence type="ECO:0000256" key="4">
    <source>
        <dbReference type="ARBA" id="ARBA00023015"/>
    </source>
</evidence>
<evidence type="ECO:0000256" key="7">
    <source>
        <dbReference type="HAMAP-Rule" id="MF_01008"/>
    </source>
</evidence>
<dbReference type="EMBL" id="LRQG01000092">
    <property type="protein sequence ID" value="KXA39479.1"/>
    <property type="molecule type" value="Genomic_DNA"/>
</dbReference>
<comment type="caution">
    <text evidence="10">The sequence shown here is derived from an EMBL/GenBank/DDBJ whole genome shotgun (WGS) entry which is preliminary data.</text>
</comment>
<keyword evidence="3" id="KW-0677">Repeat</keyword>
<dbReference type="CDD" id="cd16321">
    <property type="entry name" value="MraZ_C"/>
    <property type="match status" value="1"/>
</dbReference>